<organism evidence="2 3">
    <name type="scientific">Artemisia annua</name>
    <name type="common">Sweet wormwood</name>
    <dbReference type="NCBI Taxonomy" id="35608"/>
    <lineage>
        <taxon>Eukaryota</taxon>
        <taxon>Viridiplantae</taxon>
        <taxon>Streptophyta</taxon>
        <taxon>Embryophyta</taxon>
        <taxon>Tracheophyta</taxon>
        <taxon>Spermatophyta</taxon>
        <taxon>Magnoliopsida</taxon>
        <taxon>eudicotyledons</taxon>
        <taxon>Gunneridae</taxon>
        <taxon>Pentapetalae</taxon>
        <taxon>asterids</taxon>
        <taxon>campanulids</taxon>
        <taxon>Asterales</taxon>
        <taxon>Asteraceae</taxon>
        <taxon>Asteroideae</taxon>
        <taxon>Anthemideae</taxon>
        <taxon>Artemisiinae</taxon>
        <taxon>Artemisia</taxon>
    </lineage>
</organism>
<evidence type="ECO:0000313" key="3">
    <source>
        <dbReference type="Proteomes" id="UP000245207"/>
    </source>
</evidence>
<feature type="domain" description="Calmodulin binding protein-like N-terminal" evidence="1">
    <location>
        <begin position="123"/>
        <end position="257"/>
    </location>
</feature>
<sequence>MTSNKFCDDLGLYDMYTRDLGEQIKVKDWLCQWECFTFPPFFGIGLYLPVTHLHSESCSDTRLVEKLKEILSLIPHNVRPKCDRLFRIFVKEEIELSHKKQATTTTHESSSCELRTLELTISNIGSPLLTGDLIKDIGGVPIEVTLIDTHTKEVVKSGPEASGRVELVVVEAMADGARGNEYKSILFRHMEGNKSVRVGQLYLNLIEGTAVLPVVSLARNKRWMKISNIRLQARFVDDFNGVQVKDAQTDPFILKDRRNGGEILYEFHYPLHVFP</sequence>
<accession>A0A2U1Q0W8</accession>
<name>A0A2U1Q0W8_ARTAN</name>
<dbReference type="InterPro" id="IPR046831">
    <property type="entry name" value="Calmodulin_bind_N"/>
</dbReference>
<evidence type="ECO:0000313" key="2">
    <source>
        <dbReference type="EMBL" id="PWA91615.1"/>
    </source>
</evidence>
<dbReference type="GO" id="GO:0005516">
    <property type="term" value="F:calmodulin binding"/>
    <property type="evidence" value="ECO:0007669"/>
    <property type="project" value="InterPro"/>
</dbReference>
<dbReference type="OrthoDB" id="1739283at2759"/>
<proteinExistence type="predicted"/>
<dbReference type="STRING" id="35608.A0A2U1Q0W8"/>
<protein>
    <submittedName>
        <fullName evidence="2">CALMODULIN-BINDING PROTEIN60</fullName>
    </submittedName>
</protein>
<dbReference type="GO" id="GO:0005634">
    <property type="term" value="C:nucleus"/>
    <property type="evidence" value="ECO:0007669"/>
    <property type="project" value="TreeGrafter"/>
</dbReference>
<dbReference type="AlphaFoldDB" id="A0A2U1Q0W8"/>
<comment type="caution">
    <text evidence="2">The sequence shown here is derived from an EMBL/GenBank/DDBJ whole genome shotgun (WGS) entry which is preliminary data.</text>
</comment>
<keyword evidence="3" id="KW-1185">Reference proteome</keyword>
<dbReference type="GO" id="GO:0080142">
    <property type="term" value="P:regulation of salicylic acid biosynthetic process"/>
    <property type="evidence" value="ECO:0007669"/>
    <property type="project" value="TreeGrafter"/>
</dbReference>
<evidence type="ECO:0000259" key="1">
    <source>
        <dbReference type="Pfam" id="PF07887"/>
    </source>
</evidence>
<dbReference type="PANTHER" id="PTHR31713">
    <property type="entry name" value="OS02G0177800 PROTEIN"/>
    <property type="match status" value="1"/>
</dbReference>
<reference evidence="2 3" key="1">
    <citation type="journal article" date="2018" name="Mol. Plant">
        <title>The genome of Artemisia annua provides insight into the evolution of Asteraceae family and artemisinin biosynthesis.</title>
        <authorList>
            <person name="Shen Q."/>
            <person name="Zhang L."/>
            <person name="Liao Z."/>
            <person name="Wang S."/>
            <person name="Yan T."/>
            <person name="Shi P."/>
            <person name="Liu M."/>
            <person name="Fu X."/>
            <person name="Pan Q."/>
            <person name="Wang Y."/>
            <person name="Lv Z."/>
            <person name="Lu X."/>
            <person name="Zhang F."/>
            <person name="Jiang W."/>
            <person name="Ma Y."/>
            <person name="Chen M."/>
            <person name="Hao X."/>
            <person name="Li L."/>
            <person name="Tang Y."/>
            <person name="Lv G."/>
            <person name="Zhou Y."/>
            <person name="Sun X."/>
            <person name="Brodelius P.E."/>
            <person name="Rose J.K.C."/>
            <person name="Tang K."/>
        </authorList>
    </citation>
    <scope>NUCLEOTIDE SEQUENCE [LARGE SCALE GENOMIC DNA]</scope>
    <source>
        <strain evidence="3">cv. Huhao1</strain>
        <tissue evidence="2">Leaf</tissue>
    </source>
</reference>
<gene>
    <name evidence="2" type="ORF">CTI12_AA089110</name>
</gene>
<dbReference type="EMBL" id="PKPP01000532">
    <property type="protein sequence ID" value="PWA91615.1"/>
    <property type="molecule type" value="Genomic_DNA"/>
</dbReference>
<dbReference type="PANTHER" id="PTHR31713:SF69">
    <property type="entry name" value="CALMODULIN-BINDING PROTEIN60-RELATED"/>
    <property type="match status" value="1"/>
</dbReference>
<dbReference type="InterPro" id="IPR012416">
    <property type="entry name" value="CBP60"/>
</dbReference>
<dbReference type="GO" id="GO:0003700">
    <property type="term" value="F:DNA-binding transcription factor activity"/>
    <property type="evidence" value="ECO:0007669"/>
    <property type="project" value="TreeGrafter"/>
</dbReference>
<dbReference type="GO" id="GO:0043565">
    <property type="term" value="F:sequence-specific DNA binding"/>
    <property type="evidence" value="ECO:0007669"/>
    <property type="project" value="TreeGrafter"/>
</dbReference>
<dbReference type="Proteomes" id="UP000245207">
    <property type="component" value="Unassembled WGS sequence"/>
</dbReference>
<dbReference type="Pfam" id="PF07887">
    <property type="entry name" value="Calmodulin_bind"/>
    <property type="match status" value="1"/>
</dbReference>